<evidence type="ECO:0000313" key="6">
    <source>
        <dbReference type="EMBL" id="CAL6091597.1"/>
    </source>
</evidence>
<reference evidence="3" key="1">
    <citation type="submission" date="2023-06" db="EMBL/GenBank/DDBJ databases">
        <authorList>
            <person name="Kurt Z."/>
        </authorList>
    </citation>
    <scope>NUCLEOTIDE SEQUENCE</scope>
</reference>
<dbReference type="EMBL" id="CAXDID020000437">
    <property type="protein sequence ID" value="CAL6091583.1"/>
    <property type="molecule type" value="Genomic_DNA"/>
</dbReference>
<comment type="caution">
    <text evidence="3">The sequence shown here is derived from an EMBL/GenBank/DDBJ whole genome shotgun (WGS) entry which is preliminary data.</text>
</comment>
<dbReference type="EMBL" id="CAXDID020000180">
    <property type="protein sequence ID" value="CAL6049463.1"/>
    <property type="molecule type" value="Genomic_DNA"/>
</dbReference>
<evidence type="ECO:0000313" key="3">
    <source>
        <dbReference type="EMBL" id="CAI9927609.1"/>
    </source>
</evidence>
<protein>
    <submittedName>
        <fullName evidence="4">Hypothetical_protein</fullName>
    </submittedName>
</protein>
<proteinExistence type="predicted"/>
<dbReference type="AlphaFoldDB" id="A0AA86TST0"/>
<gene>
    <name evidence="1" type="ORF">HINF_LOCUS1502</name>
    <name evidence="2" type="ORF">HINF_LOCUS1509</name>
    <name evidence="3" type="ORF">HINF_LOCUS15254</name>
    <name evidence="4" type="ORF">HINF_LOCUS43317</name>
    <name evidence="5" type="ORF">HINF_LOCUS65855</name>
    <name evidence="6" type="ORF">HINF_LOCUS65862</name>
</gene>
<dbReference type="EMBL" id="CATOUU010000038">
    <property type="protein sequence ID" value="CAI9913864.1"/>
    <property type="molecule type" value="Genomic_DNA"/>
</dbReference>
<reference evidence="4 7" key="2">
    <citation type="submission" date="2024-07" db="EMBL/GenBank/DDBJ databases">
        <authorList>
            <person name="Akdeniz Z."/>
        </authorList>
    </citation>
    <scope>NUCLEOTIDE SEQUENCE [LARGE SCALE GENOMIC DNA]</scope>
</reference>
<dbReference type="Proteomes" id="UP001642409">
    <property type="component" value="Unassembled WGS sequence"/>
</dbReference>
<keyword evidence="7" id="KW-1185">Reference proteome</keyword>
<organism evidence="3">
    <name type="scientific">Hexamita inflata</name>
    <dbReference type="NCBI Taxonomy" id="28002"/>
    <lineage>
        <taxon>Eukaryota</taxon>
        <taxon>Metamonada</taxon>
        <taxon>Diplomonadida</taxon>
        <taxon>Hexamitidae</taxon>
        <taxon>Hexamitinae</taxon>
        <taxon>Hexamita</taxon>
    </lineage>
</organism>
<dbReference type="EMBL" id="CATOUU010000384">
    <property type="protein sequence ID" value="CAI9927609.1"/>
    <property type="molecule type" value="Genomic_DNA"/>
</dbReference>
<accession>A0AA86TST0</accession>
<evidence type="ECO:0000313" key="4">
    <source>
        <dbReference type="EMBL" id="CAL6049463.1"/>
    </source>
</evidence>
<evidence type="ECO:0000313" key="5">
    <source>
        <dbReference type="EMBL" id="CAL6091583.1"/>
    </source>
</evidence>
<evidence type="ECO:0000313" key="2">
    <source>
        <dbReference type="EMBL" id="CAI9913864.1"/>
    </source>
</evidence>
<name>A0AA86TST0_9EUKA</name>
<evidence type="ECO:0000313" key="1">
    <source>
        <dbReference type="EMBL" id="CAI9913857.1"/>
    </source>
</evidence>
<sequence>MTTILRWNYTIVYASEQNNSLMRKMFCDITVRNQRATRVVKYNTHAYHKIHRDISWSVFQNRQMHSLQESLAGGIKQRMSVKQPIQIGAVIQLAQLTAAVDMQICAQLLQCNKK</sequence>
<evidence type="ECO:0000313" key="7">
    <source>
        <dbReference type="Proteomes" id="UP001642409"/>
    </source>
</evidence>
<dbReference type="EMBL" id="CATOUU010000038">
    <property type="protein sequence ID" value="CAI9913857.1"/>
    <property type="molecule type" value="Genomic_DNA"/>
</dbReference>
<dbReference type="EMBL" id="CAXDID020000437">
    <property type="protein sequence ID" value="CAL6091597.1"/>
    <property type="molecule type" value="Genomic_DNA"/>
</dbReference>